<evidence type="ECO:0000256" key="11">
    <source>
        <dbReference type="ARBA" id="ARBA00022833"/>
    </source>
</evidence>
<feature type="glycosylation site" description="N-linked (GlcNAc...) asparagine; by host" evidence="23">
    <location>
        <position position="397"/>
    </location>
</feature>
<feature type="lipid moiety-binding region" description="N-myristoyl glycine; by host" evidence="23">
    <location>
        <position position="2"/>
    </location>
</feature>
<evidence type="ECO:0000256" key="13">
    <source>
        <dbReference type="ARBA" id="ARBA00022870"/>
    </source>
</evidence>
<evidence type="ECO:0000256" key="7">
    <source>
        <dbReference type="ARBA" id="ARBA00022707"/>
    </source>
</evidence>
<evidence type="ECO:0000256" key="24">
    <source>
        <dbReference type="PIRNR" id="PIRNR004028"/>
    </source>
</evidence>
<name>A0A023J5A4_9VIRU</name>
<evidence type="ECO:0000256" key="20">
    <source>
        <dbReference type="ARBA" id="ARBA00023184"/>
    </source>
</evidence>
<keyword evidence="8 23" id="KW-0479">Metal-binding</keyword>
<evidence type="ECO:0000256" key="5">
    <source>
        <dbReference type="ARBA" id="ARBA00022595"/>
    </source>
</evidence>
<keyword evidence="18 23" id="KW-1015">Disulfide bond</keyword>
<evidence type="ECO:0000256" key="10">
    <source>
        <dbReference type="ARBA" id="ARBA00022812"/>
    </source>
</evidence>
<feature type="disulfide bond" evidence="23">
    <location>
        <begin position="281"/>
        <end position="294"/>
    </location>
</feature>
<keyword evidence="17 23" id="KW-0472">Membrane</keyword>
<comment type="PTM">
    <molecule>Pre-glycoprotein polyprotein GP complex</molecule>
    <text evidence="23">Specific enzymatic cleavages in vivo yield mature proteins. GP-C polyprotein is cleaved in the endoplasmic reticulum by the host protease MBTPS1. Only cleaved glycoprotein is incorporated into virions.</text>
</comment>
<dbReference type="GO" id="GO:0044178">
    <property type="term" value="C:host cell Golgi membrane"/>
    <property type="evidence" value="ECO:0007669"/>
    <property type="project" value="UniProtKB-SubCell"/>
</dbReference>
<feature type="glycosylation site" description="N-linked (GlcNAc...) asparagine; by host" evidence="23">
    <location>
        <position position="392"/>
    </location>
</feature>
<keyword evidence="13 23" id="KW-1043">Host membrane</keyword>
<dbReference type="GO" id="GO:0016020">
    <property type="term" value="C:membrane"/>
    <property type="evidence" value="ECO:0007669"/>
    <property type="project" value="UniProtKB-UniRule"/>
</dbReference>
<keyword evidence="22 23" id="KW-1160">Virus entry into host cell</keyword>
<feature type="disulfide bond" evidence="23">
    <location>
        <begin position="116"/>
        <end position="153"/>
    </location>
</feature>
<feature type="glycosylation site" description="N-linked (GlcNAc...) asparagine; by host" evidence="23">
    <location>
        <position position="97"/>
    </location>
</feature>
<evidence type="ECO:0000256" key="1">
    <source>
        <dbReference type="ARBA" id="ARBA00022506"/>
    </source>
</evidence>
<feature type="transmembrane region" description="Helical" evidence="25">
    <location>
        <begin position="430"/>
        <end position="452"/>
    </location>
</feature>
<comment type="subunit">
    <molecule>Glycoprotein G1</molecule>
    <text evidence="23">Homotrimer; disulfide-linked. In pre-fusion state, G1 homotrimers bind G2 homotrimers via ionic interactions. Part of the GP complex (GP-C) together with glycoprotein G2 and the stable signal peptide. The GP-complex interacts with protein Z, which interacts with ribonucleocapsid; these interactions may induce virion budding.</text>
</comment>
<dbReference type="HAMAP" id="MF_04084">
    <property type="entry name" value="ARENA_GPC"/>
    <property type="match status" value="1"/>
</dbReference>
<feature type="binding site" evidence="23">
    <location>
        <position position="469"/>
    </location>
    <ligand>
        <name>Zn(2+)</name>
        <dbReference type="ChEBI" id="CHEBI:29105"/>
        <label>1</label>
    </ligand>
</feature>
<dbReference type="GO" id="GO:0019065">
    <property type="term" value="P:receptor-mediated endocytosis of virus by host cell"/>
    <property type="evidence" value="ECO:0007669"/>
    <property type="project" value="UniProtKB-UniRule"/>
</dbReference>
<keyword evidence="6 23" id="KW-0812">Transmembrane</keyword>
<evidence type="ECO:0000256" key="4">
    <source>
        <dbReference type="ARBA" id="ARBA00022581"/>
    </source>
</evidence>
<feature type="site" description="Cleavage; by host MBTPS1" evidence="23">
    <location>
        <begin position="261"/>
        <end position="262"/>
    </location>
</feature>
<dbReference type="PIRSF" id="PIRSF004028">
    <property type="entry name" value="GPC_ArenaV"/>
    <property type="match status" value="1"/>
</dbReference>
<evidence type="ECO:0000256" key="3">
    <source>
        <dbReference type="ARBA" id="ARBA00022511"/>
    </source>
</evidence>
<proteinExistence type="inferred from homology"/>
<keyword evidence="7 23" id="KW-0519">Myristate</keyword>
<keyword evidence="16 23" id="KW-1133">Transmembrane helix</keyword>
<feature type="topological domain" description="Cytoplasmic" evidence="23">
    <location>
        <begin position="34"/>
        <end position="58"/>
    </location>
</feature>
<feature type="glycosylation site" description="N-linked (GlcNAc...) asparagine; by host" evidence="23">
    <location>
        <position position="77"/>
    </location>
</feature>
<evidence type="ECO:0000256" key="23">
    <source>
        <dbReference type="HAMAP-Rule" id="MF_04084"/>
    </source>
</evidence>
<dbReference type="GO" id="GO:0020002">
    <property type="term" value="C:host cell plasma membrane"/>
    <property type="evidence" value="ECO:0007669"/>
    <property type="project" value="UniProtKB-SubCell"/>
</dbReference>
<comment type="caution">
    <text evidence="23">Lacks conserved residue(s) required for the propagation of feature annotation.</text>
</comment>
<evidence type="ECO:0000256" key="2">
    <source>
        <dbReference type="ARBA" id="ARBA00022510"/>
    </source>
</evidence>
<organism evidence="26">
    <name type="scientific">Mammarenavirus loeiense</name>
    <dbReference type="NCBI Taxonomy" id="3052313"/>
    <lineage>
        <taxon>Viruses</taxon>
        <taxon>Riboviria</taxon>
        <taxon>Orthornavirae</taxon>
        <taxon>Negarnaviricota</taxon>
        <taxon>Polyploviricotina</taxon>
        <taxon>Bunyaviricetes</taxon>
        <taxon>Hareavirales</taxon>
        <taxon>Arenaviridae</taxon>
        <taxon>Mammarenavirus</taxon>
    </lineage>
</organism>
<feature type="binding site" evidence="23">
    <location>
        <position position="477"/>
    </location>
    <ligand>
        <name>Zn(2+)</name>
        <dbReference type="ChEBI" id="CHEBI:29105"/>
        <label>1</label>
    </ligand>
</feature>
<dbReference type="Gene3D" id="6.10.140.1590">
    <property type="match status" value="1"/>
</dbReference>
<dbReference type="GO" id="GO:0039654">
    <property type="term" value="P:fusion of virus membrane with host endosome membrane"/>
    <property type="evidence" value="ECO:0007669"/>
    <property type="project" value="UniProtKB-UniRule"/>
</dbReference>
<keyword evidence="3 23" id="KW-1032">Host cell membrane</keyword>
<feature type="region of interest" description="HR1" evidence="23">
    <location>
        <begin position="297"/>
        <end position="365"/>
    </location>
</feature>
<keyword evidence="5 23" id="KW-1162">Viral penetration into host cytoplasm</keyword>
<feature type="chain" id="PRO_5023464037" description="Pre-glycoprotein polyprotein GP complex" evidence="23">
    <location>
        <begin position="2"/>
        <end position="493"/>
    </location>
</feature>
<dbReference type="GO" id="GO:0044167">
    <property type="term" value="C:host cell endoplasmic reticulum membrane"/>
    <property type="evidence" value="ECO:0007669"/>
    <property type="project" value="UniProtKB-SubCell"/>
</dbReference>
<evidence type="ECO:0000256" key="18">
    <source>
        <dbReference type="ARBA" id="ARBA00023157"/>
    </source>
</evidence>
<feature type="binding site" evidence="23">
    <location>
        <position position="465"/>
    </location>
    <ligand>
        <name>Zn(2+)</name>
        <dbReference type="ChEBI" id="CHEBI:29105"/>
        <label>2</label>
    </ligand>
</feature>
<feature type="disulfide bond" evidence="23">
    <location>
        <begin position="366"/>
        <end position="387"/>
    </location>
</feature>
<evidence type="ECO:0000256" key="12">
    <source>
        <dbReference type="ARBA" id="ARBA00022844"/>
    </source>
</evidence>
<sequence length="493" mass="55642">MGQVVTLFQSLPHIIDEVINIVLITLSLIAILEGLYNLATCGVLQLVGFLILCGRSCSVMMDQFNLTSIELNMDTLNLTMPLSCSKNNSHHYIYVGNTSGLELTLTNDSLLNHKFCNLSDAHKKAEYDVALMTIISTFHLSIPNFGQYEAMSCDFNGGKITVQYNLSHGTAVEAANHCGTVANGILEAFHKFFWSNNIKDAFQLLDSGKGLVHCYSTSYKYLIIQNTTWGDHCTYSRPTPLGYLSLLGNRIKQIYISRRLLGTFTWTLTDSSGTELPGGYCLSKWMLIAAEMKCFGNTAIAKCNEKHDSEFCDLLGFFDFNREAIKRLKIEANKSLNLITKAVNSLINDQLIMRNHLRDLMGIPYCNYTRFWYLNNTKTGQVSLPKCWLISNGSYLNQTSFTDDIEREANNLITEMLQKEYIERHGKTPLGLVDIFIFSTSFYLVTVFLHLIKIPTHRHLVGAPCPKPHRLNSMAICHCGLYKQPGRPTAWKR</sequence>
<feature type="glycosylation site" description="N-linked (GlcNAc...) asparagine; by host" evidence="23">
    <location>
        <position position="165"/>
    </location>
</feature>
<evidence type="ECO:0000256" key="16">
    <source>
        <dbReference type="ARBA" id="ARBA00022989"/>
    </source>
</evidence>
<evidence type="ECO:0000256" key="19">
    <source>
        <dbReference type="ARBA" id="ARBA00023180"/>
    </source>
</evidence>
<comment type="subunit">
    <molecule>Stable signal peptide</molecule>
    <text evidence="23">Interacts with glycoprotein G2. Part of the GP complex (GP-C) together with glycoprotein G1 and glycoprotein G2. The GP-complex interacts with protein Z, which interacts with ribonucleocapsid; these interactions may induce virion budding.</text>
</comment>
<keyword evidence="10 23" id="KW-1040">Host Golgi apparatus</keyword>
<keyword evidence="11 23" id="KW-0862">Zinc</keyword>
<feature type="region of interest" description="HR2" evidence="23">
    <location>
        <begin position="370"/>
        <end position="433"/>
    </location>
</feature>
<keyword evidence="19 23" id="KW-0325">Glycoprotein</keyword>
<feature type="disulfide bond" evidence="23">
    <location>
        <begin position="303"/>
        <end position="312"/>
    </location>
</feature>
<feature type="chain" id="PRO_5023464036" description="Glycoprotein G2" evidence="23">
    <location>
        <begin position="262"/>
        <end position="493"/>
    </location>
</feature>
<keyword evidence="14 23" id="KW-0261">Viral envelope protein</keyword>
<keyword evidence="12 23" id="KW-0946">Virion</keyword>
<feature type="region of interest" description="Fusion" evidence="23">
    <location>
        <begin position="260"/>
        <end position="296"/>
    </location>
</feature>
<feature type="binding site" evidence="23">
    <location>
        <position position="459"/>
    </location>
    <ligand>
        <name>Zn(2+)</name>
        <dbReference type="ChEBI" id="CHEBI:29105"/>
        <label>2</label>
    </ligand>
</feature>
<feature type="glycosylation site" description="N-linked (GlcNAc...) asparagine; by host" evidence="23">
    <location>
        <position position="375"/>
    </location>
</feature>
<evidence type="ECO:0000256" key="6">
    <source>
        <dbReference type="ARBA" id="ARBA00022692"/>
    </source>
</evidence>
<feature type="glycosylation site" description="N-linked (GlcNAc...) asparagine; by host" evidence="23">
    <location>
        <position position="117"/>
    </location>
</feature>
<feature type="binding site" evidence="23">
    <location>
        <position position="457"/>
    </location>
    <ligand>
        <name>Zn(2+)</name>
        <dbReference type="ChEBI" id="CHEBI:29105"/>
        <label>2</label>
    </ligand>
</feature>
<gene>
    <name evidence="23 26" type="primary">GPC</name>
</gene>
<dbReference type="GO" id="GO:0055036">
    <property type="term" value="C:virion membrane"/>
    <property type="evidence" value="ECO:0007669"/>
    <property type="project" value="UniProtKB-SubCell"/>
</dbReference>
<keyword evidence="4 23" id="KW-0945">Host-virus interaction</keyword>
<comment type="domain">
    <molecule>Stable signal peptide</molecule>
    <text evidence="23">The N-terminus is localized at the extracellular side of the GP-C, with a part embedded in the membrane probably.</text>
</comment>
<keyword evidence="20 23" id="KW-1038">Host endoplasmic reticulum</keyword>
<feature type="glycosylation site" description="N-linked (GlcNAc...) asparagine; by host" evidence="23">
    <location>
        <position position="367"/>
    </location>
</feature>
<dbReference type="Pfam" id="PF00798">
    <property type="entry name" value="Arena_glycoprot"/>
    <property type="match status" value="1"/>
</dbReference>
<dbReference type="GO" id="GO:0046872">
    <property type="term" value="F:metal ion binding"/>
    <property type="evidence" value="ECO:0007669"/>
    <property type="project" value="UniProtKB-KW"/>
</dbReference>
<dbReference type="GO" id="GO:0019062">
    <property type="term" value="P:virion attachment to host cell"/>
    <property type="evidence" value="ECO:0007669"/>
    <property type="project" value="UniProtKB-UniRule"/>
</dbReference>
<evidence type="ECO:0000256" key="21">
    <source>
        <dbReference type="ARBA" id="ARBA00023288"/>
    </source>
</evidence>
<comment type="PTM">
    <molecule>Stable signal peptide</molecule>
    <text evidence="23">Myristoylation is necessary for GP2-mediated fusion activity.</text>
</comment>
<keyword evidence="1 23" id="KW-1168">Fusion of virus membrane with host membrane</keyword>
<comment type="PTM">
    <molecule>Stable signal peptide</molecule>
    <text evidence="23">The SSP remains stably associated with the GP complex following cleavage by signal peptidase and plays crucial roles in the trafficking of GP through the secretory pathway.</text>
</comment>
<feature type="topological domain" description="Extracellular" evidence="23">
    <location>
        <begin position="2"/>
        <end position="17"/>
    </location>
</feature>
<feature type="site" description="Cleavage; by host signal peptidase" evidence="23">
    <location>
        <begin position="58"/>
        <end position="59"/>
    </location>
</feature>
<dbReference type="InterPro" id="IPR001535">
    <property type="entry name" value="Arena_glycoprot"/>
</dbReference>
<evidence type="ECO:0000256" key="25">
    <source>
        <dbReference type="SAM" id="Phobius"/>
    </source>
</evidence>
<comment type="function">
    <molecule>Glycoprotein G2</molecule>
    <text evidence="23">Forms the virion spikes together with glycoprotein G1. The glycoprotein spike trimers are connected to the underlying matrix. Class I viral fusion protein that directs fusion of viral and host endosomal membranes, leading to delivery of the nucleocapsid into the cytoplasm. Membrane fusion is mediated by irreversible conformational changes induced by acidification.</text>
</comment>
<keyword evidence="15 23" id="KW-1164">Virus endocytosis by host</keyword>
<reference evidence="26" key="1">
    <citation type="submission" date="2013-02" db="EMBL/GenBank/DDBJ databases">
        <title>Discovery of a new arenavirus in rodents and human clinical specimens in Cambodia and Thailand.</title>
        <authorList>
            <person name="Duong V."/>
            <person name="Eloit M."/>
            <person name="Blasdell K."/>
            <person name="Buchy P."/>
        </authorList>
    </citation>
    <scope>NUCLEOTIDE SEQUENCE</scope>
    <source>
        <strain evidence="26">R5167</strain>
    </source>
</reference>
<comment type="function">
    <molecule>Glycoprotein G1</molecule>
    <text evidence="23">Forms the virion spikes together with glycoprotein G2. The glycoprotein spike trimers are connected to the underlying matrix. Interacts with the host receptor leading to virus endocytosis.</text>
</comment>
<comment type="subcellular location">
    <molecule>Glycoprotein G2</molecule>
    <subcellularLocation>
        <location evidence="23">Virion membrane</location>
        <topology evidence="23">Single-pass membrane protein</topology>
    </subcellularLocation>
    <subcellularLocation>
        <location evidence="23">Host endoplasmic reticulum membrane</location>
        <topology evidence="23">Single-pass membrane protein</topology>
    </subcellularLocation>
    <subcellularLocation>
        <location evidence="23">Host Golgi apparatus membrane</location>
        <topology evidence="23">Single-pass membrane protein</topology>
    </subcellularLocation>
    <subcellularLocation>
        <location evidence="23">Host cell membrane</location>
        <topology evidence="23">Single-pass membrane protein</topology>
    </subcellularLocation>
    <text evidence="23">Binding to the stable signal peptide masks endogenous ER localization signals in the cytoplasmic domain of G2 to ensure that only the fully assembled, tripartite GP complex is transported for virion assembly.</text>
</comment>
<feature type="topological domain" description="Cytoplasmic" evidence="23">
    <location>
        <begin position="456"/>
        <end position="493"/>
    </location>
</feature>
<dbReference type="GO" id="GO:0019031">
    <property type="term" value="C:viral envelope"/>
    <property type="evidence" value="ECO:0007669"/>
    <property type="project" value="UniProtKB-UniRule"/>
</dbReference>
<keyword evidence="9 23" id="KW-1161">Viral attachment to host cell</keyword>
<feature type="glycosylation site" description="N-linked (GlcNAc...) asparagine; by host" evidence="23">
    <location>
        <position position="87"/>
    </location>
</feature>
<feature type="binding site" evidence="23">
    <location>
        <position position="479"/>
    </location>
    <ligand>
        <name>Zn(2+)</name>
        <dbReference type="ChEBI" id="CHEBI:29105"/>
        <label>1</label>
    </ligand>
</feature>
<evidence type="ECO:0000256" key="8">
    <source>
        <dbReference type="ARBA" id="ARBA00022723"/>
    </source>
</evidence>
<feature type="glycosylation site" description="N-linked (GlcNAc...) asparagine; by host" evidence="23">
    <location>
        <position position="226"/>
    </location>
</feature>
<evidence type="ECO:0000256" key="9">
    <source>
        <dbReference type="ARBA" id="ARBA00022804"/>
    </source>
</evidence>
<dbReference type="EMBL" id="KC669699">
    <property type="protein sequence ID" value="AHE76163.1"/>
    <property type="molecule type" value="Genomic_RNA"/>
</dbReference>
<feature type="binding site" evidence="23">
    <location>
        <position position="57"/>
    </location>
    <ligand>
        <name>Zn(2+)</name>
        <dbReference type="ChEBI" id="CHEBI:29105"/>
        <label>1</label>
    </ligand>
</feature>
<comment type="subunit">
    <molecule>Glycoprotein G2</molecule>
    <text evidence="23">Homotrimer. Interacts with the stable signal peptide. In pre-fusion state, G2 homotrimers bind G1 homotrimers via ionic interactions. Part of the GP complex (GP-C) together with glycoprotein G1 and the stable signal peptide. Acidification in the endosome triggers rearrangements, which ultimately leads to a 6 helix bundle formed by the two heptad repeat domains (HR1 and HR2) in post-fusion state. The GP-complex interacts with protein Z, which interacts with ribonucleocapsid; these interactions may induce virion budding.</text>
</comment>
<comment type="subcellular location">
    <molecule>Glycoprotein G1</molecule>
    <subcellularLocation>
        <location evidence="23">Virion membrane</location>
        <topology evidence="23">Peripheral membrane protein</topology>
    </subcellularLocation>
    <subcellularLocation>
        <location evidence="23">Host endoplasmic reticulum membrane</location>
        <topology evidence="23">Peripheral membrane protein</topology>
    </subcellularLocation>
    <subcellularLocation>
        <location evidence="23">Host Golgi apparatus membrane</location>
        <topology evidence="23">Peripheral membrane protein</topology>
    </subcellularLocation>
    <subcellularLocation>
        <location evidence="23">Host cell membrane</location>
        <topology evidence="23">Peripheral membrane protein</topology>
    </subcellularLocation>
</comment>
<keyword evidence="2 23" id="KW-1170">Fusion of virus membrane with host endosomal membrane</keyword>
<evidence type="ECO:0000256" key="15">
    <source>
        <dbReference type="ARBA" id="ARBA00022890"/>
    </source>
</evidence>
<evidence type="ECO:0000256" key="22">
    <source>
        <dbReference type="ARBA" id="ARBA00023296"/>
    </source>
</evidence>
<accession>A0A023J5A4</accession>
<comment type="similarity">
    <text evidence="23 24">Belongs to the arenaviridae GPC protein family.</text>
</comment>
<comment type="subcellular location">
    <molecule>Stable signal peptide</molecule>
    <subcellularLocation>
        <location evidence="23">Virion membrane</location>
        <topology evidence="23">Single-pass type II membrane protein</topology>
    </subcellularLocation>
    <subcellularLocation>
        <location evidence="23">Host endoplasmic reticulum membrane</location>
        <topology evidence="23">Single-pass type II membrane protein</topology>
    </subcellularLocation>
    <subcellularLocation>
        <location evidence="23">Host Golgi apparatus membrane</location>
        <topology evidence="23">Single-pass type II membrane protein</topology>
    </subcellularLocation>
    <subcellularLocation>
        <location evidence="23">Host cell membrane</location>
        <topology evidence="23">Single-pass type II membrane protein</topology>
    </subcellularLocation>
</comment>
<keyword evidence="21 23" id="KW-0449">Lipoprotein</keyword>
<evidence type="ECO:0000256" key="17">
    <source>
        <dbReference type="ARBA" id="ARBA00023136"/>
    </source>
</evidence>
<evidence type="ECO:0000256" key="14">
    <source>
        <dbReference type="ARBA" id="ARBA00022879"/>
    </source>
</evidence>
<comment type="function">
    <molecule>Stable signal peptide</molecule>
    <text evidence="23">Functions as a cleaved signal peptide that is retained as the third component of the GP complex (GP-C). Helps to stabilize the spike complex in its native conformation. The SSP is required for efficient glycoprotein expression, post-translational maturation cleavage of G1 and G2, glycoprotein transport to the cell surface plasma membrane, formation of infectious virus particles, and acid pH-dependent glycoprotein-mediated cell fusion.</text>
</comment>
<feature type="initiator methionine" description="Removed; by host" evidence="23">
    <location>
        <position position="1"/>
    </location>
</feature>
<dbReference type="Gene3D" id="2.20.28.180">
    <property type="entry name" value="Arenavirus glycoprotein, zinc binding domain"/>
    <property type="match status" value="1"/>
</dbReference>
<evidence type="ECO:0000313" key="26">
    <source>
        <dbReference type="EMBL" id="AHE76163.1"/>
    </source>
</evidence>
<protein>
    <recommendedName>
        <fullName evidence="23">Pre-glycoprotein polyprotein GP complex</fullName>
        <shortName evidence="23">Pre-GP-C</shortName>
    </recommendedName>
    <component>
        <recommendedName>
            <fullName evidence="23">Stable signal peptide</fullName>
            <shortName evidence="23">SSP</shortName>
        </recommendedName>
    </component>
    <component>
        <recommendedName>
            <fullName evidence="23">Glycoprotein G1</fullName>
            <shortName evidence="23">GP1</shortName>
        </recommendedName>
    </component>
    <component>
        <recommendedName>
            <fullName evidence="23">Glycoprotein G2</fullName>
            <shortName evidence="23">GP2</shortName>
        </recommendedName>
    </component>
</protein>
<comment type="domain">
    <molecule>Glycoprotein G2</molecule>
    <text evidence="23">Contains 1 fusion peptide at the N-terminus, 2 heptad repeats domains HR1 and HR2 and, at the C-terminus, a cytoplasmic domain that plays a role in ER location. Also contains a zinc-binding domain that allows SSP retention in the GPC complex by accepting a cysteine from SSP as the fourth ligand.</text>
</comment>
<dbReference type="InterPro" id="IPR043015">
    <property type="entry name" value="Arena_glycoprot_zinc-bd"/>
</dbReference>
<feature type="glycosylation site" description="N-linked (GlcNAc...) asparagine; by host" evidence="23">
    <location>
        <position position="107"/>
    </location>
</feature>
<feature type="chain" id="PRO_5023464038" description="Stable signal peptide" evidence="23">
    <location>
        <begin position="2"/>
        <end position="58"/>
    </location>
</feature>